<feature type="transmembrane region" description="Helical" evidence="7">
    <location>
        <begin position="368"/>
        <end position="392"/>
    </location>
</feature>
<evidence type="ECO:0000313" key="9">
    <source>
        <dbReference type="Proteomes" id="UP000029121"/>
    </source>
</evidence>
<dbReference type="AlphaFoldDB" id="R0GUV5"/>
<comment type="subcellular location">
    <subcellularLocation>
        <location evidence="1">Membrane</location>
        <topology evidence="1">Multi-pass membrane protein</topology>
    </subcellularLocation>
</comment>
<dbReference type="STRING" id="81985.R0GUV5"/>
<feature type="transmembrane region" description="Helical" evidence="7">
    <location>
        <begin position="157"/>
        <end position="178"/>
    </location>
</feature>
<dbReference type="PIRSF" id="PIRSF016379">
    <property type="entry name" value="ENT"/>
    <property type="match status" value="1"/>
</dbReference>
<dbReference type="InterPro" id="IPR002259">
    <property type="entry name" value="Eqnu_transpt"/>
</dbReference>
<dbReference type="KEGG" id="crb:17882356"/>
<feature type="transmembrane region" description="Helical" evidence="7">
    <location>
        <begin position="97"/>
        <end position="115"/>
    </location>
</feature>
<dbReference type="PANTHER" id="PTHR10332:SF30">
    <property type="entry name" value="EQUILIBRATIVE NUCLEOTIDE TRANSPORTER 2"/>
    <property type="match status" value="1"/>
</dbReference>
<name>R0GUV5_9BRAS</name>
<gene>
    <name evidence="8" type="ORF">CARUB_v10001007mg</name>
</gene>
<proteinExistence type="inferred from homology"/>
<feature type="transmembrane region" description="Helical" evidence="7">
    <location>
        <begin position="280"/>
        <end position="299"/>
    </location>
</feature>
<feature type="transmembrane region" description="Helical" evidence="7">
    <location>
        <begin position="311"/>
        <end position="331"/>
    </location>
</feature>
<keyword evidence="6 7" id="KW-0472">Membrane</keyword>
<evidence type="ECO:0000256" key="1">
    <source>
        <dbReference type="ARBA" id="ARBA00004141"/>
    </source>
</evidence>
<organism evidence="8 9">
    <name type="scientific">Capsella rubella</name>
    <dbReference type="NCBI Taxonomy" id="81985"/>
    <lineage>
        <taxon>Eukaryota</taxon>
        <taxon>Viridiplantae</taxon>
        <taxon>Streptophyta</taxon>
        <taxon>Embryophyta</taxon>
        <taxon>Tracheophyta</taxon>
        <taxon>Spermatophyta</taxon>
        <taxon>Magnoliopsida</taxon>
        <taxon>eudicotyledons</taxon>
        <taxon>Gunneridae</taxon>
        <taxon>Pentapetalae</taxon>
        <taxon>rosids</taxon>
        <taxon>malvids</taxon>
        <taxon>Brassicales</taxon>
        <taxon>Brassicaceae</taxon>
        <taxon>Camelineae</taxon>
        <taxon>Capsella</taxon>
    </lineage>
</organism>
<evidence type="ECO:0000256" key="7">
    <source>
        <dbReference type="SAM" id="Phobius"/>
    </source>
</evidence>
<evidence type="ECO:0008006" key="10">
    <source>
        <dbReference type="Google" id="ProtNLM"/>
    </source>
</evidence>
<dbReference type="GO" id="GO:0005337">
    <property type="term" value="F:nucleoside transmembrane transporter activity"/>
    <property type="evidence" value="ECO:0007669"/>
    <property type="project" value="InterPro"/>
</dbReference>
<evidence type="ECO:0000256" key="6">
    <source>
        <dbReference type="ARBA" id="ARBA00023136"/>
    </source>
</evidence>
<comment type="similarity">
    <text evidence="2">Belongs to the SLC29A/ENT transporter (TC 2.A.57) family.</text>
</comment>
<dbReference type="Proteomes" id="UP000029121">
    <property type="component" value="Unassembled WGS sequence"/>
</dbReference>
<keyword evidence="9" id="KW-1185">Reference proteome</keyword>
<sequence>LQQLRVRSLSTVCEMADRSSQTTNFEGRCLALGISFVLGLGTYLPWTTMVTTIDSYANLFPYHTSRILTLIYQSITIGVLSVLVYKEASLNTRLRNLFGYSLFAFCSLAVLVWQLDLSTLGRGSISSFIGLCIISVVFGVANAHVQGGMIGDFSMMAPEFVQSFLAGLAASGALTSGLRLVTKATFKNSREDLRKGAMLLFAISVFFEFVCIILYAYIFPKLAIVKYYRAQAMAQGSKTVLADLAAGGIQGLPTEKAKEAKMILDQRFSNKVLFLMNMDYAINLFLVYLLTTSIFHGFLSKDMGKHNLGDWFLLVLIAVFNFSDLVGRYVPLVKKLKIRSQKVLMIISCGRFLLVPALYFTAKYGNQGWIIFLTSVLGSSNGYLTVCILTTAPEGHLAPEQNALGNILVLCLSGGMFAGVICDLALFIGKGW</sequence>
<dbReference type="PANTHER" id="PTHR10332">
    <property type="entry name" value="EQUILIBRATIVE NUCLEOSIDE TRANSPORTER"/>
    <property type="match status" value="1"/>
</dbReference>
<protein>
    <recommendedName>
        <fullName evidence="10">Equilibrative nucleoside transporter</fullName>
    </recommendedName>
</protein>
<accession>R0GUV5</accession>
<keyword evidence="5 7" id="KW-1133">Transmembrane helix</keyword>
<keyword evidence="4 7" id="KW-0812">Transmembrane</keyword>
<feature type="transmembrane region" description="Helical" evidence="7">
    <location>
        <begin position="66"/>
        <end position="85"/>
    </location>
</feature>
<reference evidence="9" key="1">
    <citation type="journal article" date="2013" name="Nat. Genet.">
        <title>The Capsella rubella genome and the genomic consequences of rapid mating system evolution.</title>
        <authorList>
            <person name="Slotte T."/>
            <person name="Hazzouri K.M."/>
            <person name="Agren J.A."/>
            <person name="Koenig D."/>
            <person name="Maumus F."/>
            <person name="Guo Y.L."/>
            <person name="Steige K."/>
            <person name="Platts A.E."/>
            <person name="Escobar J.S."/>
            <person name="Newman L.K."/>
            <person name="Wang W."/>
            <person name="Mandakova T."/>
            <person name="Vello E."/>
            <person name="Smith L.M."/>
            <person name="Henz S.R."/>
            <person name="Steffen J."/>
            <person name="Takuno S."/>
            <person name="Brandvain Y."/>
            <person name="Coop G."/>
            <person name="Andolfatto P."/>
            <person name="Hu T.T."/>
            <person name="Blanchette M."/>
            <person name="Clark R.M."/>
            <person name="Quesneville H."/>
            <person name="Nordborg M."/>
            <person name="Gaut B.S."/>
            <person name="Lysak M.A."/>
            <person name="Jenkins J."/>
            <person name="Grimwood J."/>
            <person name="Chapman J."/>
            <person name="Prochnik S."/>
            <person name="Shu S."/>
            <person name="Rokhsar D."/>
            <person name="Schmutz J."/>
            <person name="Weigel D."/>
            <person name="Wright S.I."/>
        </authorList>
    </citation>
    <scope>NUCLEOTIDE SEQUENCE [LARGE SCALE GENOMIC DNA]</scope>
    <source>
        <strain evidence="9">cv. Monte Gargano</strain>
    </source>
</reference>
<feature type="non-terminal residue" evidence="8">
    <location>
        <position position="1"/>
    </location>
</feature>
<evidence type="ECO:0000256" key="3">
    <source>
        <dbReference type="ARBA" id="ARBA00022448"/>
    </source>
</evidence>
<dbReference type="eggNOG" id="KOG1479">
    <property type="taxonomic scope" value="Eukaryota"/>
</dbReference>
<evidence type="ECO:0000256" key="2">
    <source>
        <dbReference type="ARBA" id="ARBA00007965"/>
    </source>
</evidence>
<evidence type="ECO:0000256" key="5">
    <source>
        <dbReference type="ARBA" id="ARBA00022989"/>
    </source>
</evidence>
<dbReference type="Pfam" id="PF01733">
    <property type="entry name" value="Nucleoside_tran"/>
    <property type="match status" value="1"/>
</dbReference>
<dbReference type="GO" id="GO:0005886">
    <property type="term" value="C:plasma membrane"/>
    <property type="evidence" value="ECO:0007669"/>
    <property type="project" value="TreeGrafter"/>
</dbReference>
<feature type="transmembrane region" description="Helical" evidence="7">
    <location>
        <begin position="198"/>
        <end position="219"/>
    </location>
</feature>
<dbReference type="OrthoDB" id="1856718at2759"/>
<evidence type="ECO:0000313" key="8">
    <source>
        <dbReference type="EMBL" id="EOA20694.1"/>
    </source>
</evidence>
<feature type="transmembrane region" description="Helical" evidence="7">
    <location>
        <begin position="127"/>
        <end position="145"/>
    </location>
</feature>
<evidence type="ECO:0000256" key="4">
    <source>
        <dbReference type="ARBA" id="ARBA00022692"/>
    </source>
</evidence>
<keyword evidence="3" id="KW-0813">Transport</keyword>
<feature type="transmembrane region" description="Helical" evidence="7">
    <location>
        <begin position="404"/>
        <end position="428"/>
    </location>
</feature>
<dbReference type="EMBL" id="KB870810">
    <property type="protein sequence ID" value="EOA20694.1"/>
    <property type="molecule type" value="Genomic_DNA"/>
</dbReference>
<feature type="transmembrane region" description="Helical" evidence="7">
    <location>
        <begin position="29"/>
        <end position="46"/>
    </location>
</feature>